<keyword evidence="12 17" id="KW-0472">Membrane</keyword>
<dbReference type="InterPro" id="IPR008979">
    <property type="entry name" value="Galactose-bd-like_sf"/>
</dbReference>
<dbReference type="InterPro" id="IPR001426">
    <property type="entry name" value="Tyr_kinase_rcpt_V_CS"/>
</dbReference>
<evidence type="ECO:0000256" key="14">
    <source>
        <dbReference type="ARBA" id="ARBA00023170"/>
    </source>
</evidence>
<dbReference type="FunFam" id="1.10.510.10:FF:002923">
    <property type="match status" value="1"/>
</dbReference>
<evidence type="ECO:0000256" key="13">
    <source>
        <dbReference type="ARBA" id="ARBA00023137"/>
    </source>
</evidence>
<keyword evidence="15" id="KW-0325">Glycoprotein</keyword>
<dbReference type="InterPro" id="IPR036116">
    <property type="entry name" value="FN3_sf"/>
</dbReference>
<keyword evidence="14 21" id="KW-0675">Receptor</keyword>
<keyword evidence="8" id="KW-0547">Nucleotide-binding</keyword>
<dbReference type="Pfam" id="PF07699">
    <property type="entry name" value="Ephrin_rec_like"/>
    <property type="match status" value="1"/>
</dbReference>
<evidence type="ECO:0000256" key="15">
    <source>
        <dbReference type="ARBA" id="ARBA00023180"/>
    </source>
</evidence>
<dbReference type="SMART" id="SM01411">
    <property type="entry name" value="Ephrin_rec_like"/>
    <property type="match status" value="1"/>
</dbReference>
<dbReference type="InterPro" id="IPR011641">
    <property type="entry name" value="Tyr-kin_ephrin_A/B_rcpt-like"/>
</dbReference>
<dbReference type="InterPro" id="IPR001090">
    <property type="entry name" value="Ephrin_rcpt_lig-bd_dom"/>
</dbReference>
<protein>
    <recommendedName>
        <fullName evidence="2">receptor protein-tyrosine kinase</fullName>
        <ecNumber evidence="2">2.7.10.1</ecNumber>
    </recommendedName>
</protein>
<dbReference type="PROSITE" id="PS00790">
    <property type="entry name" value="RECEPTOR_TYR_KIN_V_1"/>
    <property type="match status" value="1"/>
</dbReference>
<dbReference type="InterPro" id="IPR000719">
    <property type="entry name" value="Prot_kinase_dom"/>
</dbReference>
<evidence type="ECO:0000256" key="10">
    <source>
        <dbReference type="ARBA" id="ARBA00022840"/>
    </source>
</evidence>
<evidence type="ECO:0000256" key="4">
    <source>
        <dbReference type="ARBA" id="ARBA00022679"/>
    </source>
</evidence>
<evidence type="ECO:0000256" key="7">
    <source>
        <dbReference type="ARBA" id="ARBA00022737"/>
    </source>
</evidence>
<dbReference type="PROSITE" id="PS00109">
    <property type="entry name" value="PROTEIN_KINASE_TYR"/>
    <property type="match status" value="1"/>
</dbReference>
<keyword evidence="3" id="KW-0597">Phosphoprotein</keyword>
<feature type="domain" description="Eph LBD" evidence="20">
    <location>
        <begin position="1"/>
        <end position="124"/>
    </location>
</feature>
<dbReference type="InterPro" id="IPR008266">
    <property type="entry name" value="Tyr_kinase_AS"/>
</dbReference>
<feature type="domain" description="Protein kinase" evidence="18">
    <location>
        <begin position="358"/>
        <end position="650"/>
    </location>
</feature>
<dbReference type="AlphaFoldDB" id="G3IGS6"/>
<evidence type="ECO:0000256" key="8">
    <source>
        <dbReference type="ARBA" id="ARBA00022741"/>
    </source>
</evidence>
<keyword evidence="7" id="KW-0677">Repeat</keyword>
<dbReference type="Gene3D" id="2.60.40.1770">
    <property type="entry name" value="ephrin a2 ectodomain"/>
    <property type="match status" value="1"/>
</dbReference>
<evidence type="ECO:0000256" key="16">
    <source>
        <dbReference type="ARBA" id="ARBA00051243"/>
    </source>
</evidence>
<dbReference type="SUPFAM" id="SSF49265">
    <property type="entry name" value="Fibronectin type III"/>
    <property type="match status" value="1"/>
</dbReference>
<dbReference type="PANTHER" id="PTHR46877">
    <property type="entry name" value="EPH RECEPTOR A5"/>
    <property type="match status" value="1"/>
</dbReference>
<dbReference type="Gene3D" id="2.10.50.10">
    <property type="entry name" value="Tumor Necrosis Factor Receptor, subunit A, domain 2"/>
    <property type="match status" value="1"/>
</dbReference>
<dbReference type="PROSITE" id="PS50011">
    <property type="entry name" value="PROTEIN_KINASE_DOM"/>
    <property type="match status" value="1"/>
</dbReference>
<keyword evidence="6" id="KW-0732">Signal</keyword>
<dbReference type="PROSITE" id="PS50853">
    <property type="entry name" value="FN3"/>
    <property type="match status" value="1"/>
</dbReference>
<evidence type="ECO:0000259" key="20">
    <source>
        <dbReference type="PROSITE" id="PS51550"/>
    </source>
</evidence>
<proteinExistence type="predicted"/>
<dbReference type="Gene3D" id="3.30.200.20">
    <property type="entry name" value="Phosphorylase Kinase, domain 1"/>
    <property type="match status" value="1"/>
</dbReference>
<dbReference type="Pfam" id="PF25599">
    <property type="entry name" value="Ephrin_CRD"/>
    <property type="match status" value="1"/>
</dbReference>
<comment type="catalytic activity">
    <reaction evidence="16">
        <text>L-tyrosyl-[protein] + ATP = O-phospho-L-tyrosyl-[protein] + ADP + H(+)</text>
        <dbReference type="Rhea" id="RHEA:10596"/>
        <dbReference type="Rhea" id="RHEA-COMP:10136"/>
        <dbReference type="Rhea" id="RHEA-COMP:20101"/>
        <dbReference type="ChEBI" id="CHEBI:15378"/>
        <dbReference type="ChEBI" id="CHEBI:30616"/>
        <dbReference type="ChEBI" id="CHEBI:46858"/>
        <dbReference type="ChEBI" id="CHEBI:61978"/>
        <dbReference type="ChEBI" id="CHEBI:456216"/>
        <dbReference type="EC" id="2.7.10.1"/>
    </reaction>
</comment>
<sequence length="650" mass="71424">MALVWQLEDHTKTLLNTKLETADLKWVTYPQAEGQWEELSGLDEEQHSVRTYEVCDMKRPGGQAHEHLTRKRPGAEATGKVNIKTLRLGPLSKAGFYLAFQDQGACMALLSLHLFYKKCSSLTMNLTYFPETVPPQLVVPVAGSCVANAVPTASPSPSLYCREDGQWAEQPVTGCSCAAGYEAAEGNKICRACGQGTFKPQVGEDPCQPCPANSHSNNIGSPVCLCRIGYYRSRSDPRSSPCTIRGLRPDVTYTFEVAALNGVSTLATGPVPFELVNVTTDREVPPAVSDIRVTRSSPSSLSLSWAVPRAPSGAVLDYEVKYHEKGAEGPSSVRFLKTSENRAELRGLKRGASYLVQVRARSEAGYGPFGQEHHSQTKVDESESWREQLALIAGTAVVGVVLVLVVVVIAVLCLRKQSSGREAEYSDKHGQYLIGHGTYAYIDPFTYEDPNEAVREFAKEIDVSYVKIEEVIGADFGCSILVAEQDGILFRVLASNPGLDQEHYVVHPGLKAIPYLKEQKPNYKLNDGQFTVIQLVGMLRGIASGMRYLAEMSYVHRDLAARNILVNSNLVCKVSDFGLSRFLEENSSDPTYTSSLGGKIPIRWTAPEAIAFRKFTSASDAWSYGIVMWEVMSFGERPYWDMSNQDVSAP</sequence>
<keyword evidence="4" id="KW-0808">Transferase</keyword>
<dbReference type="SUPFAM" id="SSF56112">
    <property type="entry name" value="Protein kinase-like (PK-like)"/>
    <property type="match status" value="1"/>
</dbReference>
<organism evidence="21 22">
    <name type="scientific">Cricetulus griseus</name>
    <name type="common">Chinese hamster</name>
    <name type="synonym">Cricetulus barabensis griseus</name>
    <dbReference type="NCBI Taxonomy" id="10029"/>
    <lineage>
        <taxon>Eukaryota</taxon>
        <taxon>Metazoa</taxon>
        <taxon>Chordata</taxon>
        <taxon>Craniata</taxon>
        <taxon>Vertebrata</taxon>
        <taxon>Euteleostomi</taxon>
        <taxon>Mammalia</taxon>
        <taxon>Eutheria</taxon>
        <taxon>Euarchontoglires</taxon>
        <taxon>Glires</taxon>
        <taxon>Rodentia</taxon>
        <taxon>Myomorpha</taxon>
        <taxon>Muroidea</taxon>
        <taxon>Cricetidae</taxon>
        <taxon>Cricetinae</taxon>
        <taxon>Cricetulus</taxon>
    </lineage>
</organism>
<keyword evidence="5 17" id="KW-0812">Transmembrane</keyword>
<dbReference type="SUPFAM" id="SSF57184">
    <property type="entry name" value="Growth factor receptor domain"/>
    <property type="match status" value="1"/>
</dbReference>
<keyword evidence="11 17" id="KW-1133">Transmembrane helix</keyword>
<dbReference type="PRINTS" id="PR00014">
    <property type="entry name" value="FNTYPEIII"/>
</dbReference>
<dbReference type="PRINTS" id="PR00109">
    <property type="entry name" value="TYRKINASE"/>
</dbReference>
<reference evidence="22" key="1">
    <citation type="journal article" date="2011" name="Nat. Biotechnol.">
        <title>The genomic sequence of the Chinese hamster ovary (CHO)-K1 cell line.</title>
        <authorList>
            <person name="Xu X."/>
            <person name="Nagarajan H."/>
            <person name="Lewis N.E."/>
            <person name="Pan S."/>
            <person name="Cai Z."/>
            <person name="Liu X."/>
            <person name="Chen W."/>
            <person name="Xie M."/>
            <person name="Wang W."/>
            <person name="Hammond S."/>
            <person name="Andersen M.R."/>
            <person name="Neff N."/>
            <person name="Passarelli B."/>
            <person name="Koh W."/>
            <person name="Fan H.C."/>
            <person name="Wang J."/>
            <person name="Gui Y."/>
            <person name="Lee K.H."/>
            <person name="Betenbaugh M.J."/>
            <person name="Quake S.R."/>
            <person name="Famili I."/>
            <person name="Palsson B.O."/>
            <person name="Wang J."/>
        </authorList>
    </citation>
    <scope>NUCLEOTIDE SEQUENCE [LARGE SCALE GENOMIC DNA]</scope>
    <source>
        <strain evidence="22">CHO K1 cell line</strain>
    </source>
</reference>
<dbReference type="Pfam" id="PF07714">
    <property type="entry name" value="PK_Tyr_Ser-Thr"/>
    <property type="match status" value="1"/>
</dbReference>
<dbReference type="GO" id="GO:0030425">
    <property type="term" value="C:dendrite"/>
    <property type="evidence" value="ECO:0007669"/>
    <property type="project" value="TreeGrafter"/>
</dbReference>
<dbReference type="InterPro" id="IPR027936">
    <property type="entry name" value="Eph_TM"/>
</dbReference>
<dbReference type="EC" id="2.7.10.1" evidence="2"/>
<keyword evidence="13" id="KW-0829">Tyrosine-protein kinase</keyword>
<dbReference type="InterPro" id="IPR013783">
    <property type="entry name" value="Ig-like_fold"/>
</dbReference>
<dbReference type="SUPFAM" id="SSF49785">
    <property type="entry name" value="Galactose-binding domain-like"/>
    <property type="match status" value="1"/>
</dbReference>
<dbReference type="Proteomes" id="UP000001075">
    <property type="component" value="Unassembled WGS sequence"/>
</dbReference>
<dbReference type="CDD" id="cd00063">
    <property type="entry name" value="FN3"/>
    <property type="match status" value="2"/>
</dbReference>
<dbReference type="GO" id="GO:0005005">
    <property type="term" value="F:transmembrane-ephrin receptor activity"/>
    <property type="evidence" value="ECO:0007669"/>
    <property type="project" value="TreeGrafter"/>
</dbReference>
<dbReference type="InterPro" id="IPR009030">
    <property type="entry name" value="Growth_fac_rcpt_cys_sf"/>
</dbReference>
<dbReference type="Gene3D" id="1.10.510.10">
    <property type="entry name" value="Transferase(Phosphotransferase) domain 1"/>
    <property type="match status" value="1"/>
</dbReference>
<dbReference type="InterPro" id="IPR001245">
    <property type="entry name" value="Ser-Thr/Tyr_kinase_cat_dom"/>
</dbReference>
<dbReference type="Pfam" id="PF00041">
    <property type="entry name" value="fn3"/>
    <property type="match status" value="1"/>
</dbReference>
<dbReference type="Gene3D" id="2.60.120.260">
    <property type="entry name" value="Galactose-binding domain-like"/>
    <property type="match status" value="2"/>
</dbReference>
<dbReference type="SMART" id="SM00219">
    <property type="entry name" value="TyrKc"/>
    <property type="match status" value="1"/>
</dbReference>
<comment type="subcellular location">
    <subcellularLocation>
        <location evidence="1">Membrane</location>
        <topology evidence="1">Single-pass type I membrane protein</topology>
    </subcellularLocation>
</comment>
<dbReference type="InParanoid" id="G3IGS6"/>
<accession>G3IGS6</accession>
<dbReference type="InterPro" id="IPR011009">
    <property type="entry name" value="Kinase-like_dom_sf"/>
</dbReference>
<evidence type="ECO:0000256" key="9">
    <source>
        <dbReference type="ARBA" id="ARBA00022777"/>
    </source>
</evidence>
<dbReference type="Gene3D" id="2.60.40.10">
    <property type="entry name" value="Immunoglobulins"/>
    <property type="match status" value="1"/>
</dbReference>
<evidence type="ECO:0000256" key="3">
    <source>
        <dbReference type="ARBA" id="ARBA00022553"/>
    </source>
</evidence>
<dbReference type="GO" id="GO:0005524">
    <property type="term" value="F:ATP binding"/>
    <property type="evidence" value="ECO:0007669"/>
    <property type="project" value="UniProtKB-KW"/>
</dbReference>
<dbReference type="FunFam" id="2.60.40.10:FF:000787">
    <property type="entry name" value="ephrin type-B receptor 4"/>
    <property type="match status" value="1"/>
</dbReference>
<feature type="domain" description="Fibronectin type-III" evidence="19">
    <location>
        <begin position="287"/>
        <end position="380"/>
    </location>
</feature>
<evidence type="ECO:0000256" key="6">
    <source>
        <dbReference type="ARBA" id="ARBA00022729"/>
    </source>
</evidence>
<evidence type="ECO:0000256" key="11">
    <source>
        <dbReference type="ARBA" id="ARBA00022989"/>
    </source>
</evidence>
<evidence type="ECO:0000313" key="21">
    <source>
        <dbReference type="EMBL" id="EGW15103.1"/>
    </source>
</evidence>
<dbReference type="PANTHER" id="PTHR46877:SF19">
    <property type="entry name" value="RECEPTOR PROTEIN-TYROSINE KINASE"/>
    <property type="match status" value="1"/>
</dbReference>
<feature type="transmembrane region" description="Helical" evidence="17">
    <location>
        <begin position="389"/>
        <end position="414"/>
    </location>
</feature>
<evidence type="ECO:0000256" key="5">
    <source>
        <dbReference type="ARBA" id="ARBA00022692"/>
    </source>
</evidence>
<evidence type="ECO:0000256" key="12">
    <source>
        <dbReference type="ARBA" id="ARBA00023136"/>
    </source>
</evidence>
<dbReference type="Pfam" id="PF14575">
    <property type="entry name" value="EphA2_TM"/>
    <property type="match status" value="1"/>
</dbReference>
<keyword evidence="9" id="KW-0418">Kinase</keyword>
<evidence type="ECO:0000313" key="22">
    <source>
        <dbReference type="Proteomes" id="UP000001075"/>
    </source>
</evidence>
<evidence type="ECO:0000256" key="17">
    <source>
        <dbReference type="SAM" id="Phobius"/>
    </source>
</evidence>
<dbReference type="InterPro" id="IPR050449">
    <property type="entry name" value="Ephrin_rcpt_TKs"/>
</dbReference>
<dbReference type="STRING" id="10029.G3IGS6"/>
<dbReference type="Pfam" id="PF01404">
    <property type="entry name" value="Ephrin_lbd"/>
    <property type="match status" value="2"/>
</dbReference>
<dbReference type="GO" id="GO:0005886">
    <property type="term" value="C:plasma membrane"/>
    <property type="evidence" value="ECO:0007669"/>
    <property type="project" value="TreeGrafter"/>
</dbReference>
<gene>
    <name evidence="21" type="ORF">I79_023002</name>
</gene>
<dbReference type="InterPro" id="IPR020635">
    <property type="entry name" value="Tyr_kinase_cat_dom"/>
</dbReference>
<evidence type="ECO:0000256" key="2">
    <source>
        <dbReference type="ARBA" id="ARBA00011902"/>
    </source>
</evidence>
<dbReference type="FunFam" id="2.10.50.10:FF:000001">
    <property type="entry name" value="Ephrin type-A receptor 5"/>
    <property type="match status" value="1"/>
</dbReference>
<dbReference type="PROSITE" id="PS00791">
    <property type="entry name" value="RECEPTOR_TYR_KIN_V_2"/>
    <property type="match status" value="1"/>
</dbReference>
<evidence type="ECO:0000256" key="1">
    <source>
        <dbReference type="ARBA" id="ARBA00004479"/>
    </source>
</evidence>
<dbReference type="InterPro" id="IPR003961">
    <property type="entry name" value="FN3_dom"/>
</dbReference>
<evidence type="ECO:0000259" key="18">
    <source>
        <dbReference type="PROSITE" id="PS50011"/>
    </source>
</evidence>
<dbReference type="SMART" id="SM00615">
    <property type="entry name" value="EPH_lbd"/>
    <property type="match status" value="1"/>
</dbReference>
<keyword evidence="10" id="KW-0067">ATP-binding</keyword>
<name>G3IGS6_CRIGR</name>
<dbReference type="GO" id="GO:0007411">
    <property type="term" value="P:axon guidance"/>
    <property type="evidence" value="ECO:0007669"/>
    <property type="project" value="TreeGrafter"/>
</dbReference>
<dbReference type="SMART" id="SM00060">
    <property type="entry name" value="FN3"/>
    <property type="match status" value="2"/>
</dbReference>
<dbReference type="EMBL" id="JH002627">
    <property type="protein sequence ID" value="EGW15103.1"/>
    <property type="molecule type" value="Genomic_DNA"/>
</dbReference>
<evidence type="ECO:0000259" key="19">
    <source>
        <dbReference type="PROSITE" id="PS50853"/>
    </source>
</evidence>
<dbReference type="PROSITE" id="PS51550">
    <property type="entry name" value="EPH_LBD"/>
    <property type="match status" value="1"/>
</dbReference>
<dbReference type="FunFam" id="2.60.40.1770:FF:000003">
    <property type="entry name" value="ephrin type-B receptor 4"/>
    <property type="match status" value="1"/>
</dbReference>